<reference evidence="2" key="1">
    <citation type="journal article" date="2019" name="Int. J. Syst. Evol. Microbiol.">
        <title>The Global Catalogue of Microorganisms (GCM) 10K type strain sequencing project: providing services to taxonomists for standard genome sequencing and annotation.</title>
        <authorList>
            <consortium name="The Broad Institute Genomics Platform"/>
            <consortium name="The Broad Institute Genome Sequencing Center for Infectious Disease"/>
            <person name="Wu L."/>
            <person name="Ma J."/>
        </authorList>
    </citation>
    <scope>NUCLEOTIDE SEQUENCE [LARGE SCALE GENOMIC DNA]</scope>
    <source>
        <strain evidence="2">CCM 7282</strain>
    </source>
</reference>
<dbReference type="RefSeq" id="WP_062445693.1">
    <property type="nucleotide sequence ID" value="NZ_BMCJ01000001.1"/>
</dbReference>
<organism evidence="1 2">
    <name type="scientific">Thalassobacillus devorans</name>
    <dbReference type="NCBI Taxonomy" id="279813"/>
    <lineage>
        <taxon>Bacteria</taxon>
        <taxon>Bacillati</taxon>
        <taxon>Bacillota</taxon>
        <taxon>Bacilli</taxon>
        <taxon>Bacillales</taxon>
        <taxon>Bacillaceae</taxon>
        <taxon>Thalassobacillus</taxon>
    </lineage>
</organism>
<sequence length="112" mass="13412">MFIASVVVPILIFYFYLRTKREREKYEKEWRTYGNVKSTAILEGRILRTVSYKEKFYQDLYLQVTELWIDGKQGRVKAIKKEPALSDNEKAGFHTGEHVRLSGEWHHSTFYF</sequence>
<evidence type="ECO:0000313" key="1">
    <source>
        <dbReference type="EMBL" id="GGC80418.1"/>
    </source>
</evidence>
<accession>A0ABQ1NR33</accession>
<dbReference type="Proteomes" id="UP000619534">
    <property type="component" value="Unassembled WGS sequence"/>
</dbReference>
<dbReference type="EMBL" id="BMCJ01000001">
    <property type="protein sequence ID" value="GGC80418.1"/>
    <property type="molecule type" value="Genomic_DNA"/>
</dbReference>
<keyword evidence="2" id="KW-1185">Reference proteome</keyword>
<evidence type="ECO:0000313" key="2">
    <source>
        <dbReference type="Proteomes" id="UP000619534"/>
    </source>
</evidence>
<proteinExistence type="predicted"/>
<protein>
    <submittedName>
        <fullName evidence="1">Uncharacterized protein</fullName>
    </submittedName>
</protein>
<gene>
    <name evidence="1" type="ORF">GCM10007216_08720</name>
</gene>
<name>A0ABQ1NR33_9BACI</name>
<comment type="caution">
    <text evidence="1">The sequence shown here is derived from an EMBL/GenBank/DDBJ whole genome shotgun (WGS) entry which is preliminary data.</text>
</comment>